<comment type="cofactor">
    <cofactor evidence="1">
        <name>Zn(2+)</name>
        <dbReference type="ChEBI" id="CHEBI:29105"/>
    </cofactor>
</comment>
<dbReference type="Gene3D" id="3.40.830.10">
    <property type="entry name" value="LigB-like"/>
    <property type="match status" value="1"/>
</dbReference>
<evidence type="ECO:0000256" key="5">
    <source>
        <dbReference type="ARBA" id="ARBA00023002"/>
    </source>
</evidence>
<evidence type="ECO:0000256" key="4">
    <source>
        <dbReference type="ARBA" id="ARBA00022833"/>
    </source>
</evidence>
<dbReference type="Proteomes" id="UP000214566">
    <property type="component" value="Unassembled WGS sequence"/>
</dbReference>
<accession>A0A238D232</accession>
<protein>
    <submittedName>
        <fullName evidence="7">Putative Extradiol ring-cleavage dioxygenase,class III enzyme, subunit B</fullName>
    </submittedName>
</protein>
<keyword evidence="4" id="KW-0862">Zinc</keyword>
<feature type="domain" description="Extradiol ring-cleavage dioxygenase class III enzyme subunit B" evidence="6">
    <location>
        <begin position="61"/>
        <end position="265"/>
    </location>
</feature>
<dbReference type="InterPro" id="IPR004183">
    <property type="entry name" value="Xdiol_dOase_suB"/>
</dbReference>
<evidence type="ECO:0000256" key="2">
    <source>
        <dbReference type="ARBA" id="ARBA00007581"/>
    </source>
</evidence>
<dbReference type="InterPro" id="IPR014436">
    <property type="entry name" value="Extradiol_dOase_DODA"/>
</dbReference>
<dbReference type="SUPFAM" id="SSF53213">
    <property type="entry name" value="LigB-like"/>
    <property type="match status" value="1"/>
</dbReference>
<reference evidence="7 8" key="1">
    <citation type="submission" date="2016-06" db="EMBL/GenBank/DDBJ databases">
        <authorList>
            <person name="Kjaerup R.B."/>
            <person name="Dalgaard T.S."/>
            <person name="Juul-Madsen H.R."/>
        </authorList>
    </citation>
    <scope>NUCLEOTIDE SEQUENCE [LARGE SCALE GENOMIC DNA]</scope>
    <source>
        <strain evidence="7 8">DSM 16361</strain>
    </source>
</reference>
<evidence type="ECO:0000313" key="8">
    <source>
        <dbReference type="Proteomes" id="UP000214566"/>
    </source>
</evidence>
<dbReference type="Pfam" id="PF02900">
    <property type="entry name" value="LigB"/>
    <property type="match status" value="1"/>
</dbReference>
<dbReference type="GO" id="GO:0008198">
    <property type="term" value="F:ferrous iron binding"/>
    <property type="evidence" value="ECO:0007669"/>
    <property type="project" value="InterPro"/>
</dbReference>
<dbReference type="CDD" id="cd07363">
    <property type="entry name" value="45_DOPA_Dioxygenase"/>
    <property type="match status" value="1"/>
</dbReference>
<evidence type="ECO:0000313" key="7">
    <source>
        <dbReference type="EMBL" id="SBP87289.1"/>
    </source>
</evidence>
<evidence type="ECO:0000259" key="6">
    <source>
        <dbReference type="Pfam" id="PF02900"/>
    </source>
</evidence>
<keyword evidence="5" id="KW-0560">Oxidoreductase</keyword>
<keyword evidence="7" id="KW-0223">Dioxygenase</keyword>
<sequence length="288" mass="31294">MPPHAVRGRRFARRIAAISAPHSVLAMLRQPTLFVSHGSPMLPLEPGTAVPMLRQLGLDLPRPQAILAFSPHWMAREPLAGSSPRPATLHDFGGFDPALRALRYPVPGDPALARRAAALLRQAGWPARLDAERGLDHGVWVPLRVLFAQADVPVVPLAMPWPLDAAGAFRLGEALGVLADEGVLLFGTGSLTHNLHEFRPGAATDSPPEPYVVAFTDWMRQSIEQGDIAALLDYRRRAPHAQRAHPTDEHLLPLFWALGAAGAAVRSRYWHGGVHYGVLSMDAWTFGA</sequence>
<dbReference type="AlphaFoldDB" id="A0A238D232"/>
<keyword evidence="8" id="KW-1185">Reference proteome</keyword>
<name>A0A238D232_THIDL</name>
<gene>
    <name evidence="7" type="ORF">THIARS_60002</name>
</gene>
<dbReference type="PIRSF" id="PIRSF006157">
    <property type="entry name" value="Doxgns_DODA"/>
    <property type="match status" value="1"/>
</dbReference>
<dbReference type="PANTHER" id="PTHR30096">
    <property type="entry name" value="4,5-DOPA DIOXYGENASE EXTRADIOL-LIKE PROTEIN"/>
    <property type="match status" value="1"/>
</dbReference>
<dbReference type="GO" id="GO:0008270">
    <property type="term" value="F:zinc ion binding"/>
    <property type="evidence" value="ECO:0007669"/>
    <property type="project" value="InterPro"/>
</dbReference>
<keyword evidence="3" id="KW-0479">Metal-binding</keyword>
<dbReference type="PANTHER" id="PTHR30096:SF0">
    <property type="entry name" value="4,5-DOPA DIOXYGENASE EXTRADIOL-LIKE PROTEIN"/>
    <property type="match status" value="1"/>
</dbReference>
<dbReference type="EMBL" id="FLMQ01000055">
    <property type="protein sequence ID" value="SBP87289.1"/>
    <property type="molecule type" value="Genomic_DNA"/>
</dbReference>
<proteinExistence type="inferred from homology"/>
<organism evidence="7 8">
    <name type="scientific">Thiomonas delicata</name>
    <name type="common">Thiomonas cuprina</name>
    <dbReference type="NCBI Taxonomy" id="364030"/>
    <lineage>
        <taxon>Bacteria</taxon>
        <taxon>Pseudomonadati</taxon>
        <taxon>Pseudomonadota</taxon>
        <taxon>Betaproteobacteria</taxon>
        <taxon>Burkholderiales</taxon>
        <taxon>Thiomonas</taxon>
    </lineage>
</organism>
<dbReference type="GO" id="GO:0016702">
    <property type="term" value="F:oxidoreductase activity, acting on single donors with incorporation of molecular oxygen, incorporation of two atoms of oxygen"/>
    <property type="evidence" value="ECO:0007669"/>
    <property type="project" value="UniProtKB-ARBA"/>
</dbReference>
<evidence type="ECO:0000256" key="1">
    <source>
        <dbReference type="ARBA" id="ARBA00001947"/>
    </source>
</evidence>
<comment type="similarity">
    <text evidence="2">Belongs to the DODA-type extradiol aromatic ring-opening dioxygenase family.</text>
</comment>
<evidence type="ECO:0000256" key="3">
    <source>
        <dbReference type="ARBA" id="ARBA00022723"/>
    </source>
</evidence>